<proteinExistence type="predicted"/>
<dbReference type="EMBL" id="JAUFQU010000001">
    <property type="protein sequence ID" value="MDN3708631.1"/>
    <property type="molecule type" value="Genomic_DNA"/>
</dbReference>
<keyword evidence="3" id="KW-1185">Reference proteome</keyword>
<keyword evidence="1" id="KW-0812">Transmembrane</keyword>
<sequence length="157" mass="18581">METKFLLSNKFKPVGWLLFIGSALVWAYSVLFYPADTVQLRTKVFVIYGNDAFGKGGSESKYFSFLETDIFPTMIALLFILGGLLLAFSKEKTEDEFIAKLRLQSFQWAFLCNYVVLFLLFFFMYGFEFLFVLQYYMFVMLILFICRFHYLLYKNKN</sequence>
<dbReference type="Proteomes" id="UP001242368">
    <property type="component" value="Unassembled WGS sequence"/>
</dbReference>
<feature type="transmembrane region" description="Helical" evidence="1">
    <location>
        <begin position="14"/>
        <end position="35"/>
    </location>
</feature>
<evidence type="ECO:0000313" key="2">
    <source>
        <dbReference type="EMBL" id="MDN3708631.1"/>
    </source>
</evidence>
<comment type="caution">
    <text evidence="2">The sequence shown here is derived from an EMBL/GenBank/DDBJ whole genome shotgun (WGS) entry which is preliminary data.</text>
</comment>
<feature type="transmembrane region" description="Helical" evidence="1">
    <location>
        <begin position="70"/>
        <end position="88"/>
    </location>
</feature>
<protein>
    <submittedName>
        <fullName evidence="2">Uncharacterized protein</fullName>
    </submittedName>
</protein>
<name>A0ABT8CX95_9FLAO</name>
<evidence type="ECO:0000256" key="1">
    <source>
        <dbReference type="SAM" id="Phobius"/>
    </source>
</evidence>
<accession>A0ABT8CX95</accession>
<organism evidence="2 3">
    <name type="scientific">Paenimyroides ceti</name>
    <dbReference type="NCBI Taxonomy" id="395087"/>
    <lineage>
        <taxon>Bacteria</taxon>
        <taxon>Pseudomonadati</taxon>
        <taxon>Bacteroidota</taxon>
        <taxon>Flavobacteriia</taxon>
        <taxon>Flavobacteriales</taxon>
        <taxon>Flavobacteriaceae</taxon>
        <taxon>Paenimyroides</taxon>
    </lineage>
</organism>
<keyword evidence="1" id="KW-0472">Membrane</keyword>
<dbReference type="RefSeq" id="WP_290364487.1">
    <property type="nucleotide sequence ID" value="NZ_JAUFQU010000001.1"/>
</dbReference>
<reference evidence="3" key="1">
    <citation type="journal article" date="2019" name="Int. J. Syst. Evol. Microbiol.">
        <title>The Global Catalogue of Microorganisms (GCM) 10K type strain sequencing project: providing services to taxonomists for standard genome sequencing and annotation.</title>
        <authorList>
            <consortium name="The Broad Institute Genomics Platform"/>
            <consortium name="The Broad Institute Genome Sequencing Center for Infectious Disease"/>
            <person name="Wu L."/>
            <person name="Ma J."/>
        </authorList>
    </citation>
    <scope>NUCLEOTIDE SEQUENCE [LARGE SCALE GENOMIC DNA]</scope>
    <source>
        <strain evidence="3">CECT 7184</strain>
    </source>
</reference>
<feature type="transmembrane region" description="Helical" evidence="1">
    <location>
        <begin position="108"/>
        <end position="127"/>
    </location>
</feature>
<gene>
    <name evidence="2" type="ORF">QW060_16130</name>
</gene>
<keyword evidence="1" id="KW-1133">Transmembrane helix</keyword>
<evidence type="ECO:0000313" key="3">
    <source>
        <dbReference type="Proteomes" id="UP001242368"/>
    </source>
</evidence>
<feature type="transmembrane region" description="Helical" evidence="1">
    <location>
        <begin position="133"/>
        <end position="153"/>
    </location>
</feature>